<dbReference type="EMBL" id="CACRXK020023256">
    <property type="protein sequence ID" value="CAB4037588.1"/>
    <property type="molecule type" value="Genomic_DNA"/>
</dbReference>
<dbReference type="OrthoDB" id="2371919at2759"/>
<dbReference type="Proteomes" id="UP001152795">
    <property type="component" value="Unassembled WGS sequence"/>
</dbReference>
<dbReference type="PANTHER" id="PTHR33050:SF7">
    <property type="entry name" value="RIBONUCLEASE H"/>
    <property type="match status" value="1"/>
</dbReference>
<evidence type="ECO:0000313" key="2">
    <source>
        <dbReference type="Proteomes" id="UP001152795"/>
    </source>
</evidence>
<protein>
    <submittedName>
        <fullName evidence="1">Uncharacterized protein</fullName>
    </submittedName>
</protein>
<name>A0A7D9LW37_PARCT</name>
<dbReference type="SUPFAM" id="SSF56672">
    <property type="entry name" value="DNA/RNA polymerases"/>
    <property type="match status" value="1"/>
</dbReference>
<gene>
    <name evidence="1" type="ORF">PACLA_8A052022</name>
</gene>
<proteinExistence type="predicted"/>
<feature type="non-terminal residue" evidence="1">
    <location>
        <position position="1"/>
    </location>
</feature>
<dbReference type="AlphaFoldDB" id="A0A7D9LW37"/>
<accession>A0A7D9LW37</accession>
<comment type="caution">
    <text evidence="1">The sequence shown here is derived from an EMBL/GenBank/DDBJ whole genome shotgun (WGS) entry which is preliminary data.</text>
</comment>
<dbReference type="CDD" id="cd09275">
    <property type="entry name" value="RNase_HI_RT_DIRS1"/>
    <property type="match status" value="1"/>
</dbReference>
<dbReference type="PANTHER" id="PTHR33050">
    <property type="entry name" value="REVERSE TRANSCRIPTASE DOMAIN-CONTAINING PROTEIN"/>
    <property type="match status" value="1"/>
</dbReference>
<dbReference type="InterPro" id="IPR052055">
    <property type="entry name" value="Hepadnavirus_pol/RT"/>
</dbReference>
<evidence type="ECO:0000313" key="1">
    <source>
        <dbReference type="EMBL" id="CAB4037588.1"/>
    </source>
</evidence>
<keyword evidence="2" id="KW-1185">Reference proteome</keyword>
<dbReference type="InterPro" id="IPR043502">
    <property type="entry name" value="DNA/RNA_pol_sf"/>
</dbReference>
<sequence length="433" mass="48651">KRKKSSRKLWQCCKRRNSGGLSTQRRLSQSSIFSTEEGWGEQACDQFERVEFTHRIPALQNGGSAPPKTTCSEQGLHDQYRSQGCLFFSTHEQTASTFPNVHLGGRTVSIHLPSLWVSTSSSIVHNAVEASSVAFASPGFEDDNLSRRHNCFEPNSGRHIKGQGLSLWLLQNLGFVTNCEKLVLQPSHTMEYLGFVINSLEMKLSLPETKMNHLVQSCRDLIQKQVSSVRTIAKVIGKLTSSMQAVFPAPLHYRHLQRLQIKGLLTGKSYETMVSLDQNCRNDLQWWIDQNSIWNGRAIIAPAPDLVITTDASMRGWGAVCQGVHTRGLWTPQEATSLHINALELKAAFFAVRAFTAKKTQLHVHLRMDNKTAITYILKMMGTRSSILLRIAQELWNYALQNQISLTAEYLPGKTNHEADWESRIIRIPAAGN</sequence>
<organism evidence="1 2">
    <name type="scientific">Paramuricea clavata</name>
    <name type="common">Red gorgonian</name>
    <name type="synonym">Violescent sea-whip</name>
    <dbReference type="NCBI Taxonomy" id="317549"/>
    <lineage>
        <taxon>Eukaryota</taxon>
        <taxon>Metazoa</taxon>
        <taxon>Cnidaria</taxon>
        <taxon>Anthozoa</taxon>
        <taxon>Octocorallia</taxon>
        <taxon>Malacalcyonacea</taxon>
        <taxon>Plexauridae</taxon>
        <taxon>Paramuricea</taxon>
    </lineage>
</organism>
<reference evidence="1" key="1">
    <citation type="submission" date="2020-04" db="EMBL/GenBank/DDBJ databases">
        <authorList>
            <person name="Alioto T."/>
            <person name="Alioto T."/>
            <person name="Gomez Garrido J."/>
        </authorList>
    </citation>
    <scope>NUCLEOTIDE SEQUENCE</scope>
    <source>
        <strain evidence="1">A484AB</strain>
    </source>
</reference>